<accession>A0ABR9AIE9</accession>
<dbReference type="RefSeq" id="WP_192008984.1">
    <property type="nucleotide sequence ID" value="NZ_JACYTQ010000002.1"/>
</dbReference>
<gene>
    <name evidence="1" type="ORF">IFO69_04945</name>
</gene>
<keyword evidence="2" id="KW-1185">Reference proteome</keyword>
<dbReference type="Proteomes" id="UP000647133">
    <property type="component" value="Unassembled WGS sequence"/>
</dbReference>
<reference evidence="1 2" key="1">
    <citation type="submission" date="2020-09" db="EMBL/GenBank/DDBJ databases">
        <title>Echinicola sp. CAU 1574 isolated from sand of Sido Beach.</title>
        <authorList>
            <person name="Kim W."/>
        </authorList>
    </citation>
    <scope>NUCLEOTIDE SEQUENCE [LARGE SCALE GENOMIC DNA]</scope>
    <source>
        <strain evidence="1 2">CAU 1574</strain>
    </source>
</reference>
<evidence type="ECO:0000313" key="2">
    <source>
        <dbReference type="Proteomes" id="UP000647133"/>
    </source>
</evidence>
<protein>
    <submittedName>
        <fullName evidence="1">Uncharacterized protein</fullName>
    </submittedName>
</protein>
<proteinExistence type="predicted"/>
<evidence type="ECO:0000313" key="1">
    <source>
        <dbReference type="EMBL" id="MBD8488087.1"/>
    </source>
</evidence>
<name>A0ABR9AIE9_9BACT</name>
<comment type="caution">
    <text evidence="1">The sequence shown here is derived from an EMBL/GenBank/DDBJ whole genome shotgun (WGS) entry which is preliminary data.</text>
</comment>
<sequence length="153" mass="17881">MKENKYISFTEREMPLYVNYRPMYKVSQILLILYFNGYAGKASLLKLHLFSWALKSYENSSILKDYVTSNYQNKLQFFGIESTLNRALNLAYAEKLVDFDKGNYTLLAKGKKFVEQINEDETLFVNEKQVLKLIGKKIPEKIINGLISQWKNA</sequence>
<dbReference type="EMBL" id="JACYTQ010000002">
    <property type="protein sequence ID" value="MBD8488087.1"/>
    <property type="molecule type" value="Genomic_DNA"/>
</dbReference>
<organism evidence="1 2">
    <name type="scientific">Echinicola arenosa</name>
    <dbReference type="NCBI Taxonomy" id="2774144"/>
    <lineage>
        <taxon>Bacteria</taxon>
        <taxon>Pseudomonadati</taxon>
        <taxon>Bacteroidota</taxon>
        <taxon>Cytophagia</taxon>
        <taxon>Cytophagales</taxon>
        <taxon>Cyclobacteriaceae</taxon>
        <taxon>Echinicola</taxon>
    </lineage>
</organism>